<evidence type="ECO:0000259" key="1">
    <source>
        <dbReference type="Pfam" id="PF00534"/>
    </source>
</evidence>
<dbReference type="Gene3D" id="3.40.50.2000">
    <property type="entry name" value="Glycogen Phosphorylase B"/>
    <property type="match status" value="2"/>
</dbReference>
<evidence type="ECO:0000313" key="3">
    <source>
        <dbReference type="Proteomes" id="UP000534783"/>
    </source>
</evidence>
<protein>
    <submittedName>
        <fullName evidence="2">Glycosyltransferase family 4 protein</fullName>
    </submittedName>
</protein>
<name>A0A7X6DTP3_9BACT</name>
<dbReference type="PANTHER" id="PTHR12526">
    <property type="entry name" value="GLYCOSYLTRANSFERASE"/>
    <property type="match status" value="1"/>
</dbReference>
<dbReference type="InterPro" id="IPR001296">
    <property type="entry name" value="Glyco_trans_1"/>
</dbReference>
<feature type="domain" description="Glycosyl transferase family 1" evidence="1">
    <location>
        <begin position="226"/>
        <end position="386"/>
    </location>
</feature>
<accession>A0A7X6DTP3</accession>
<reference evidence="2 3" key="1">
    <citation type="journal article" date="2020" name="Nature">
        <title>Bacterial chemolithoautotrophy via manganese oxidation.</title>
        <authorList>
            <person name="Yu H."/>
            <person name="Leadbetter J.R."/>
        </authorList>
    </citation>
    <scope>NUCLEOTIDE SEQUENCE [LARGE SCALE GENOMIC DNA]</scope>
    <source>
        <strain evidence="2 3">Mn-1</strain>
    </source>
</reference>
<gene>
    <name evidence="2" type="ORF">MNODULE_20575</name>
</gene>
<comment type="caution">
    <text evidence="2">The sequence shown here is derived from an EMBL/GenBank/DDBJ whole genome shotgun (WGS) entry which is preliminary data.</text>
</comment>
<keyword evidence="2" id="KW-0808">Transferase</keyword>
<dbReference type="CDD" id="cd03794">
    <property type="entry name" value="GT4_WbuB-like"/>
    <property type="match status" value="1"/>
</dbReference>
<dbReference type="Pfam" id="PF00534">
    <property type="entry name" value="Glycos_transf_1"/>
    <property type="match status" value="1"/>
</dbReference>
<dbReference type="EMBL" id="VTOW01000005">
    <property type="protein sequence ID" value="NKE73154.1"/>
    <property type="molecule type" value="Genomic_DNA"/>
</dbReference>
<sequence length="429" mass="49509">MKIWLLKIGEPIPLGATVRKLRTAMMADKLAERGHDVVWWTSAFDHHKKKMVFKDNEEIVLHPRIRVKALMGMEYQRNVSIRRYADHWIISKKFKNAAENEFLPDAVITAMPDYHLAYEAVSFARRHRIPVFVDIRDPWPDVFLEVLPRWIRPFLRKMLFYDYGKLSTLLAESDGILSATSTWLEWALRKTTRSRKEGDRVFFLGAPKFPRENVSRPDSKLAPIRKKIEGKFVLTFIGTFSHVHNPVAVIDAAKELKKRATAGNQPIFILAGDGPLRNQMMERARGMENILFPGWMNGNEITELLSVSSVGLVPFGVETDQFPNKAFTYLSAGLPVLSCDQGDLRRLLIEYQAGFHFSRNNPFQLADIVEKLSKEPVLWNEMRCNANRLFEEQLDAEKIYTAFAEHVERFTAHTERHLNYAIQDPVNVT</sequence>
<dbReference type="RefSeq" id="WP_168063093.1">
    <property type="nucleotide sequence ID" value="NZ_VTOW01000005.1"/>
</dbReference>
<evidence type="ECO:0000313" key="2">
    <source>
        <dbReference type="EMBL" id="NKE73154.1"/>
    </source>
</evidence>
<keyword evidence="3" id="KW-1185">Reference proteome</keyword>
<dbReference type="Proteomes" id="UP000534783">
    <property type="component" value="Unassembled WGS sequence"/>
</dbReference>
<proteinExistence type="predicted"/>
<dbReference type="SUPFAM" id="SSF53756">
    <property type="entry name" value="UDP-Glycosyltransferase/glycogen phosphorylase"/>
    <property type="match status" value="1"/>
</dbReference>
<organism evidence="2 3">
    <name type="scientific">Candidatus Manganitrophus noduliformans</name>
    <dbReference type="NCBI Taxonomy" id="2606439"/>
    <lineage>
        <taxon>Bacteria</taxon>
        <taxon>Pseudomonadati</taxon>
        <taxon>Nitrospirota</taxon>
        <taxon>Nitrospiria</taxon>
        <taxon>Candidatus Troglogloeales</taxon>
        <taxon>Candidatus Manganitrophaceae</taxon>
        <taxon>Candidatus Manganitrophus</taxon>
    </lineage>
</organism>
<dbReference type="GO" id="GO:0016757">
    <property type="term" value="F:glycosyltransferase activity"/>
    <property type="evidence" value="ECO:0007669"/>
    <property type="project" value="InterPro"/>
</dbReference>
<dbReference type="AlphaFoldDB" id="A0A7X6DTP3"/>